<organism evidence="1 2">
    <name type="scientific">Maritimibacter harenae</name>
    <dbReference type="NCBI Taxonomy" id="2606218"/>
    <lineage>
        <taxon>Bacteria</taxon>
        <taxon>Pseudomonadati</taxon>
        <taxon>Pseudomonadota</taxon>
        <taxon>Alphaproteobacteria</taxon>
        <taxon>Rhodobacterales</taxon>
        <taxon>Roseobacteraceae</taxon>
        <taxon>Maritimibacter</taxon>
    </lineage>
</organism>
<accession>A0A845M087</accession>
<dbReference type="Proteomes" id="UP000467322">
    <property type="component" value="Unassembled WGS sequence"/>
</dbReference>
<evidence type="ECO:0000313" key="2">
    <source>
        <dbReference type="Proteomes" id="UP000467322"/>
    </source>
</evidence>
<gene>
    <name evidence="1" type="ORF">GQE99_11905</name>
</gene>
<keyword evidence="2" id="KW-1185">Reference proteome</keyword>
<name>A0A845M087_9RHOB</name>
<evidence type="ECO:0000313" key="1">
    <source>
        <dbReference type="EMBL" id="MZR13720.1"/>
    </source>
</evidence>
<reference evidence="1 2" key="1">
    <citation type="submission" date="2019-12" db="EMBL/GenBank/DDBJ databases">
        <title>Maritimibacter sp. nov. sp. isolated from sea sand.</title>
        <authorList>
            <person name="Kim J."/>
            <person name="Jeong S.E."/>
            <person name="Jung H.S."/>
            <person name="Jeon C.O."/>
        </authorList>
    </citation>
    <scope>NUCLEOTIDE SEQUENCE [LARGE SCALE GENOMIC DNA]</scope>
    <source>
        <strain evidence="1 2">DP07</strain>
    </source>
</reference>
<dbReference type="RefSeq" id="WP_161351857.1">
    <property type="nucleotide sequence ID" value="NZ_WTUX01000014.1"/>
</dbReference>
<comment type="caution">
    <text evidence="1">The sequence shown here is derived from an EMBL/GenBank/DDBJ whole genome shotgun (WGS) entry which is preliminary data.</text>
</comment>
<dbReference type="EMBL" id="WTUX01000014">
    <property type="protein sequence ID" value="MZR13720.1"/>
    <property type="molecule type" value="Genomic_DNA"/>
</dbReference>
<dbReference type="AlphaFoldDB" id="A0A845M087"/>
<sequence length="158" mass="16870">MTTTTITAVLALSVIDDMSIRAEIALPDGLLPVTVEAEFCPVERVSLTGATFRDTGEPALEAILPYAAAIKAAICDRLYPSITVESLTLTDGAFVDATVQLPGVEGHVRIQGERCFVDGLMIYSAEYVRDGAPALDVIAELRRPLVQAVCDILDFDTA</sequence>
<proteinExistence type="predicted"/>
<protein>
    <submittedName>
        <fullName evidence="1">Uncharacterized protein</fullName>
    </submittedName>
</protein>